<accession>A0A1G9Z2V7</accession>
<keyword evidence="2" id="KW-0413">Isomerase</keyword>
<dbReference type="PANTHER" id="PTHR13774:SF39">
    <property type="entry name" value="BIOSYNTHESIS PROTEIN, PUTATIVE-RELATED"/>
    <property type="match status" value="1"/>
</dbReference>
<proteinExistence type="inferred from homology"/>
<evidence type="ECO:0000256" key="2">
    <source>
        <dbReference type="ARBA" id="ARBA00023235"/>
    </source>
</evidence>
<sequence>MNVEVYTLNAFAKDGRGGNPAGVVLDAGLMNAAEMLRTAKEVGFSETAFVEKSALADYKLRYFTPASEVDLCGHATVAAFYLMYSLGLETAGTYTLETKAGLLEVSISSGGEVYLSQALPQFGETLPRAEIAASLGIRIEDLAGELPIQIVSTGLPDILVPVNSRERLAGIQPDFAAITAISKKYNVIGFHLFTLDTPDGATAECRNFAPLYDIPEESATGTASGALLSYLYKYGQLSLQQVQQAVFRQGYTMNCPSEIKAGLSLNDRGDITRVQVGGVAAGIERRSIVI</sequence>
<dbReference type="NCBIfam" id="TIGR00654">
    <property type="entry name" value="PhzF_family"/>
    <property type="match status" value="1"/>
</dbReference>
<gene>
    <name evidence="4" type="ORF">AML91_02675</name>
    <name evidence="5" type="ORF">SAMN05216191_12916</name>
</gene>
<dbReference type="Pfam" id="PF02567">
    <property type="entry name" value="PhzC-PhzF"/>
    <property type="match status" value="1"/>
</dbReference>
<dbReference type="SUPFAM" id="SSF54506">
    <property type="entry name" value="Diaminopimelate epimerase-like"/>
    <property type="match status" value="1"/>
</dbReference>
<dbReference type="OrthoDB" id="9788221at2"/>
<evidence type="ECO:0000313" key="6">
    <source>
        <dbReference type="Proteomes" id="UP000070252"/>
    </source>
</evidence>
<protein>
    <submittedName>
        <fullName evidence="4 5">Phenazine biosynthesis protein PhzF</fullName>
    </submittedName>
</protein>
<dbReference type="Gene3D" id="3.10.310.10">
    <property type="entry name" value="Diaminopimelate Epimerase, Chain A, domain 1"/>
    <property type="match status" value="2"/>
</dbReference>
<dbReference type="RefSeq" id="WP_062519834.1">
    <property type="nucleotide sequence ID" value="NZ_CP048429.1"/>
</dbReference>
<dbReference type="PANTHER" id="PTHR13774">
    <property type="entry name" value="PHENAZINE BIOSYNTHESIS PROTEIN"/>
    <property type="match status" value="1"/>
</dbReference>
<dbReference type="Proteomes" id="UP000070252">
    <property type="component" value="Unassembled WGS sequence"/>
</dbReference>
<dbReference type="GO" id="GO:0005737">
    <property type="term" value="C:cytoplasm"/>
    <property type="evidence" value="ECO:0007669"/>
    <property type="project" value="TreeGrafter"/>
</dbReference>
<dbReference type="EMBL" id="LIPY01000086">
    <property type="protein sequence ID" value="KWX79489.1"/>
    <property type="molecule type" value="Genomic_DNA"/>
</dbReference>
<dbReference type="InterPro" id="IPR003719">
    <property type="entry name" value="Phenazine_PhzF-like"/>
</dbReference>
<dbReference type="GO" id="GO:0016853">
    <property type="term" value="F:isomerase activity"/>
    <property type="evidence" value="ECO:0007669"/>
    <property type="project" value="UniProtKB-KW"/>
</dbReference>
<evidence type="ECO:0000313" key="4">
    <source>
        <dbReference type="EMBL" id="KWX79489.1"/>
    </source>
</evidence>
<evidence type="ECO:0000313" key="5">
    <source>
        <dbReference type="EMBL" id="SDN15101.1"/>
    </source>
</evidence>
<evidence type="ECO:0000256" key="3">
    <source>
        <dbReference type="PIRSR" id="PIRSR016184-1"/>
    </source>
</evidence>
<dbReference type="PIRSF" id="PIRSF016184">
    <property type="entry name" value="PhzC_PhzF"/>
    <property type="match status" value="1"/>
</dbReference>
<comment type="similarity">
    <text evidence="1">Belongs to the PhzF family.</text>
</comment>
<dbReference type="AlphaFoldDB" id="A0A1G9Z2V7"/>
<feature type="active site" evidence="3">
    <location>
        <position position="46"/>
    </location>
</feature>
<dbReference type="Proteomes" id="UP000182783">
    <property type="component" value="Unassembled WGS sequence"/>
</dbReference>
<dbReference type="EMBL" id="FNGM01000029">
    <property type="protein sequence ID" value="SDN15101.1"/>
    <property type="molecule type" value="Genomic_DNA"/>
</dbReference>
<evidence type="ECO:0000313" key="7">
    <source>
        <dbReference type="Proteomes" id="UP000182783"/>
    </source>
</evidence>
<name>A0A1G9Z2V7_9BACL</name>
<reference evidence="4 6" key="1">
    <citation type="submission" date="2015-08" db="EMBL/GenBank/DDBJ databases">
        <title>Genome of Paenibacillus jilunlii.</title>
        <authorList>
            <person name="Sant'Anna F.H."/>
            <person name="Ambrosini A."/>
            <person name="Souza R."/>
            <person name="Bach E."/>
            <person name="Fernandes G."/>
            <person name="Balsanelli E."/>
            <person name="Baura V.A."/>
            <person name="Pedrosa F.O."/>
            <person name="Souza E.M."/>
            <person name="Passaglia L."/>
        </authorList>
    </citation>
    <scope>NUCLEOTIDE SEQUENCE [LARGE SCALE GENOMIC DNA]</scope>
    <source>
        <strain evidence="4 6">DSM 23019</strain>
    </source>
</reference>
<reference evidence="5 7" key="2">
    <citation type="submission" date="2016-10" db="EMBL/GenBank/DDBJ databases">
        <authorList>
            <person name="de Groot N.N."/>
        </authorList>
    </citation>
    <scope>NUCLEOTIDE SEQUENCE [LARGE SCALE GENOMIC DNA]</scope>
    <source>
        <strain evidence="5 7">CGMCC 1.10239</strain>
    </source>
</reference>
<organism evidence="5 7">
    <name type="scientific">Paenibacillus jilunlii</name>
    <dbReference type="NCBI Taxonomy" id="682956"/>
    <lineage>
        <taxon>Bacteria</taxon>
        <taxon>Bacillati</taxon>
        <taxon>Bacillota</taxon>
        <taxon>Bacilli</taxon>
        <taxon>Bacillales</taxon>
        <taxon>Paenibacillaceae</taxon>
        <taxon>Paenibacillus</taxon>
    </lineage>
</organism>
<keyword evidence="6" id="KW-1185">Reference proteome</keyword>
<evidence type="ECO:0000256" key="1">
    <source>
        <dbReference type="ARBA" id="ARBA00008270"/>
    </source>
</evidence>